<dbReference type="OrthoDB" id="2968547at2"/>
<accession>A0A1G9NVP3</accession>
<reference evidence="2" key="1">
    <citation type="submission" date="2016-10" db="EMBL/GenBank/DDBJ databases">
        <authorList>
            <person name="Varghese N."/>
            <person name="Submissions S."/>
        </authorList>
    </citation>
    <scope>NUCLEOTIDE SEQUENCE [LARGE SCALE GENOMIC DNA]</scope>
    <source>
        <strain evidence="2">CGMCC 1.6199</strain>
    </source>
</reference>
<protein>
    <recommendedName>
        <fullName evidence="3">SnoaL-like domain-containing protein</fullName>
    </recommendedName>
</protein>
<evidence type="ECO:0000313" key="2">
    <source>
        <dbReference type="Proteomes" id="UP000182347"/>
    </source>
</evidence>
<evidence type="ECO:0008006" key="3">
    <source>
        <dbReference type="Google" id="ProtNLM"/>
    </source>
</evidence>
<keyword evidence="2" id="KW-1185">Reference proteome</keyword>
<evidence type="ECO:0000313" key="1">
    <source>
        <dbReference type="EMBL" id="SDL90672.1"/>
    </source>
</evidence>
<dbReference type="RefSeq" id="WP_074597878.1">
    <property type="nucleotide sequence ID" value="NZ_FNHF01000001.1"/>
</dbReference>
<sequence>MINYYYRALINEGCEDAFGVLNLYDYQENTNEYLSTGTASMKEGEGLLYKKTAFLKEQKYAFKDYDIIKAEYADSHTFWHHVLVTAEVNGKKKEYHEIAQVWKGKLLVAGRDDPYVRFRDGKMNITFQTPSKAR</sequence>
<proteinExistence type="predicted"/>
<organism evidence="1 2">
    <name type="scientific">Sediminibacillus halophilus</name>
    <dbReference type="NCBI Taxonomy" id="482461"/>
    <lineage>
        <taxon>Bacteria</taxon>
        <taxon>Bacillati</taxon>
        <taxon>Bacillota</taxon>
        <taxon>Bacilli</taxon>
        <taxon>Bacillales</taxon>
        <taxon>Bacillaceae</taxon>
        <taxon>Sediminibacillus</taxon>
    </lineage>
</organism>
<dbReference type="AlphaFoldDB" id="A0A1G9NVP3"/>
<dbReference type="Proteomes" id="UP000182347">
    <property type="component" value="Unassembled WGS sequence"/>
</dbReference>
<name>A0A1G9NVP3_9BACI</name>
<gene>
    <name evidence="1" type="ORF">SAMN05216244_1178</name>
</gene>
<dbReference type="EMBL" id="FNHF01000001">
    <property type="protein sequence ID" value="SDL90672.1"/>
    <property type="molecule type" value="Genomic_DNA"/>
</dbReference>